<feature type="region of interest" description="Disordered" evidence="3">
    <location>
        <begin position="316"/>
        <end position="409"/>
    </location>
</feature>
<feature type="compositionally biased region" description="Low complexity" evidence="3">
    <location>
        <begin position="77"/>
        <end position="98"/>
    </location>
</feature>
<dbReference type="Proteomes" id="UP001153069">
    <property type="component" value="Unassembled WGS sequence"/>
</dbReference>
<evidence type="ECO:0000256" key="2">
    <source>
        <dbReference type="ARBA" id="ARBA00022737"/>
    </source>
</evidence>
<reference evidence="4" key="1">
    <citation type="submission" date="2020-06" db="EMBL/GenBank/DDBJ databases">
        <authorList>
            <consortium name="Plant Systems Biology data submission"/>
        </authorList>
    </citation>
    <scope>NUCLEOTIDE SEQUENCE</scope>
    <source>
        <strain evidence="4">D6</strain>
    </source>
</reference>
<organism evidence="4 5">
    <name type="scientific">Seminavis robusta</name>
    <dbReference type="NCBI Taxonomy" id="568900"/>
    <lineage>
        <taxon>Eukaryota</taxon>
        <taxon>Sar</taxon>
        <taxon>Stramenopiles</taxon>
        <taxon>Ochrophyta</taxon>
        <taxon>Bacillariophyta</taxon>
        <taxon>Bacillariophyceae</taxon>
        <taxon>Bacillariophycidae</taxon>
        <taxon>Naviculales</taxon>
        <taxon>Naviculaceae</taxon>
        <taxon>Seminavis</taxon>
    </lineage>
</organism>
<gene>
    <name evidence="4" type="ORF">SEMRO_135_G063890.1</name>
</gene>
<feature type="compositionally biased region" description="Low complexity" evidence="3">
    <location>
        <begin position="127"/>
        <end position="139"/>
    </location>
</feature>
<feature type="compositionally biased region" description="Polar residues" evidence="3">
    <location>
        <begin position="368"/>
        <end position="391"/>
    </location>
</feature>
<keyword evidence="1" id="KW-0732">Signal</keyword>
<evidence type="ECO:0000313" key="5">
    <source>
        <dbReference type="Proteomes" id="UP001153069"/>
    </source>
</evidence>
<keyword evidence="5" id="KW-1185">Reference proteome</keyword>
<evidence type="ECO:0000313" key="4">
    <source>
        <dbReference type="EMBL" id="CAB9502408.1"/>
    </source>
</evidence>
<proteinExistence type="predicted"/>
<dbReference type="Pfam" id="PF04886">
    <property type="entry name" value="PT"/>
    <property type="match status" value="1"/>
</dbReference>
<accession>A0A9N8HA40</accession>
<dbReference type="InterPro" id="IPR006970">
    <property type="entry name" value="PT"/>
</dbReference>
<sequence length="433" mass="45448">MPTMSPTPACCLLQLWGDQINATRCMGPACCTVCPQTRSPTPAPTLGIPVTYTANPTPAPSSITSQPSPSPSRNLRTGSPTPSPTTSPTLSSTNTPTSVETSVLTSPPTLEPTRNLRTPDPSPAPSASPTVSPTLRPTDIPTPVPSPAPTLGPTPTPTPGPTNEPLILGNPNCYELGFDFGFESPHGELLDNIRFPIDTPACVSTPIDPVLQQVVPSLFTGGQLSQTQYREGMQYCNMENLGAYKITCGQPEGLPLNQFSSVDIMSTVDVSVFVQGGNGGILYNLTAYEEYIDMRPGNGALINHIEFCFFCATPAPTPGPTPDPTPAPTPQPSSQPTEQPTPQPTPHPTPKPTPPPTQTAATDAPSEAPSNIPSDAPTGQPTDLPTGQPTDLPTGASCAFPEPSDPLSDEDTLAMLPLYKSNLWFRFLGYGIS</sequence>
<keyword evidence="2" id="KW-0677">Repeat</keyword>
<dbReference type="OrthoDB" id="2150639at2759"/>
<comment type="caution">
    <text evidence="4">The sequence shown here is derived from an EMBL/GenBank/DDBJ whole genome shotgun (WGS) entry which is preliminary data.</text>
</comment>
<feature type="region of interest" description="Disordered" evidence="3">
    <location>
        <begin position="41"/>
        <end position="165"/>
    </location>
</feature>
<evidence type="ECO:0000256" key="3">
    <source>
        <dbReference type="SAM" id="MobiDB-lite"/>
    </source>
</evidence>
<dbReference type="PANTHER" id="PTHR48148:SF2">
    <property type="entry name" value="PA14 DOMAIN-CONTAINING PROTEIN"/>
    <property type="match status" value="1"/>
</dbReference>
<protein>
    <submittedName>
        <fullName evidence="4">Chromosome segregation ATPase-like protein</fullName>
    </submittedName>
</protein>
<feature type="compositionally biased region" description="Pro residues" evidence="3">
    <location>
        <begin position="140"/>
        <end position="162"/>
    </location>
</feature>
<evidence type="ECO:0000256" key="1">
    <source>
        <dbReference type="ARBA" id="ARBA00022729"/>
    </source>
</evidence>
<dbReference type="PANTHER" id="PTHR48148">
    <property type="entry name" value="KERATINOCYTE PROLINE-RICH PROTEIN"/>
    <property type="match status" value="1"/>
</dbReference>
<feature type="compositionally biased region" description="Pro residues" evidence="3">
    <location>
        <begin position="316"/>
        <end position="357"/>
    </location>
</feature>
<dbReference type="PRINTS" id="PR01217">
    <property type="entry name" value="PRICHEXTENSN"/>
</dbReference>
<feature type="compositionally biased region" description="Polar residues" evidence="3">
    <location>
        <begin position="99"/>
        <end position="108"/>
    </location>
</feature>
<dbReference type="AlphaFoldDB" id="A0A9N8HA40"/>
<name>A0A9N8HA40_9STRA</name>
<dbReference type="EMBL" id="CAICTM010000134">
    <property type="protein sequence ID" value="CAB9502408.1"/>
    <property type="molecule type" value="Genomic_DNA"/>
</dbReference>